<organism evidence="2 3">
    <name type="scientific">Anisodus acutangulus</name>
    <dbReference type="NCBI Taxonomy" id="402998"/>
    <lineage>
        <taxon>Eukaryota</taxon>
        <taxon>Viridiplantae</taxon>
        <taxon>Streptophyta</taxon>
        <taxon>Embryophyta</taxon>
        <taxon>Tracheophyta</taxon>
        <taxon>Spermatophyta</taxon>
        <taxon>Magnoliopsida</taxon>
        <taxon>eudicotyledons</taxon>
        <taxon>Gunneridae</taxon>
        <taxon>Pentapetalae</taxon>
        <taxon>asterids</taxon>
        <taxon>lamiids</taxon>
        <taxon>Solanales</taxon>
        <taxon>Solanaceae</taxon>
        <taxon>Solanoideae</taxon>
        <taxon>Hyoscyameae</taxon>
        <taxon>Anisodus</taxon>
    </lineage>
</organism>
<dbReference type="InterPro" id="IPR009286">
    <property type="entry name" value="Ins_P5_2-kin"/>
</dbReference>
<dbReference type="EC" id="2.7.1.158" evidence="1"/>
<dbReference type="PANTHER" id="PTHR14456:SF7">
    <property type="entry name" value="INOSITOL-PENTAKISPHOSPHATE 2-KINASE"/>
    <property type="match status" value="1"/>
</dbReference>
<reference evidence="3" key="1">
    <citation type="journal article" date="2023" name="Proc. Natl. Acad. Sci. U.S.A.">
        <title>Genomic and structural basis for evolution of tropane alkaloid biosynthesis.</title>
        <authorList>
            <person name="Wanga Y.-J."/>
            <person name="Taina T."/>
            <person name="Yua J.-Y."/>
            <person name="Lia J."/>
            <person name="Xua B."/>
            <person name="Chenc J."/>
            <person name="D'Auriad J.C."/>
            <person name="Huanga J.-P."/>
            <person name="Huanga S.-X."/>
        </authorList>
    </citation>
    <scope>NUCLEOTIDE SEQUENCE [LARGE SCALE GENOMIC DNA]</scope>
    <source>
        <strain evidence="3">cv. KIB-2019</strain>
    </source>
</reference>
<evidence type="ECO:0000313" key="3">
    <source>
        <dbReference type="Proteomes" id="UP001152561"/>
    </source>
</evidence>
<accession>A0A9Q1RH48</accession>
<keyword evidence="1" id="KW-0547">Nucleotide-binding</keyword>
<dbReference type="Proteomes" id="UP001152561">
    <property type="component" value="Unassembled WGS sequence"/>
</dbReference>
<gene>
    <name evidence="2" type="ORF">K7X08_013057</name>
</gene>
<dbReference type="GO" id="GO:0005524">
    <property type="term" value="F:ATP binding"/>
    <property type="evidence" value="ECO:0007669"/>
    <property type="project" value="UniProtKB-KW"/>
</dbReference>
<proteinExistence type="predicted"/>
<comment type="domain">
    <text evidence="1">The EXKPK motif is conserved in inositol-pentakisphosphate 2-kinases of both family 1 and 2.</text>
</comment>
<keyword evidence="1" id="KW-0418">Kinase</keyword>
<dbReference type="GO" id="GO:0035299">
    <property type="term" value="F:inositol-1,3,4,5,6-pentakisphosphate 2-kinase activity"/>
    <property type="evidence" value="ECO:0007669"/>
    <property type="project" value="UniProtKB-EC"/>
</dbReference>
<dbReference type="EMBL" id="JAJAGQ010000008">
    <property type="protein sequence ID" value="KAJ8555561.1"/>
    <property type="molecule type" value="Genomic_DNA"/>
</dbReference>
<keyword evidence="1" id="KW-0067">ATP-binding</keyword>
<sequence length="95" mass="10782">MLTLKDESLTIVRNCLIAATAKDLSMMISFRPREDESVESPYSMVSLESTNQSFDYKAYFIESGFETFREDGILLQVRSTNSQLLCSDSKIHTAE</sequence>
<keyword evidence="1" id="KW-0808">Transferase</keyword>
<dbReference type="PANTHER" id="PTHR14456">
    <property type="entry name" value="INOSITOL POLYPHOSPHATE KINASE 1"/>
    <property type="match status" value="1"/>
</dbReference>
<evidence type="ECO:0000256" key="1">
    <source>
        <dbReference type="RuleBase" id="RU364126"/>
    </source>
</evidence>
<dbReference type="AlphaFoldDB" id="A0A9Q1RH48"/>
<comment type="caution">
    <text evidence="2">The sequence shown here is derived from an EMBL/GenBank/DDBJ whole genome shotgun (WGS) entry which is preliminary data.</text>
</comment>
<dbReference type="OrthoDB" id="1937348at2759"/>
<protein>
    <recommendedName>
        <fullName evidence="1">Inositol-pentakisphosphate 2-kinase</fullName>
        <ecNumber evidence="1">2.7.1.158</ecNumber>
    </recommendedName>
</protein>
<dbReference type="GO" id="GO:0005634">
    <property type="term" value="C:nucleus"/>
    <property type="evidence" value="ECO:0007669"/>
    <property type="project" value="TreeGrafter"/>
</dbReference>
<dbReference type="Pfam" id="PF06090">
    <property type="entry name" value="Ins_P5_2-kin"/>
    <property type="match status" value="1"/>
</dbReference>
<keyword evidence="3" id="KW-1185">Reference proteome</keyword>
<name>A0A9Q1RH48_9SOLA</name>
<evidence type="ECO:0000313" key="2">
    <source>
        <dbReference type="EMBL" id="KAJ8555561.1"/>
    </source>
</evidence>
<comment type="function">
    <text evidence="1">Phosphorylates Ins(1,3,4,5,6)P5 at position 2 to form Ins(1,2,3,4,5,6)P6 (InsP6 or phytate).</text>
</comment>
<dbReference type="GO" id="GO:0032958">
    <property type="term" value="P:inositol phosphate biosynthetic process"/>
    <property type="evidence" value="ECO:0007669"/>
    <property type="project" value="TreeGrafter"/>
</dbReference>
<comment type="catalytic activity">
    <reaction evidence="1">
        <text>1D-myo-inositol 1,3,4,5,6-pentakisphosphate + ATP = 1D-myo-inositol hexakisphosphate + ADP + H(+)</text>
        <dbReference type="Rhea" id="RHEA:20313"/>
        <dbReference type="ChEBI" id="CHEBI:15378"/>
        <dbReference type="ChEBI" id="CHEBI:30616"/>
        <dbReference type="ChEBI" id="CHEBI:57733"/>
        <dbReference type="ChEBI" id="CHEBI:58130"/>
        <dbReference type="ChEBI" id="CHEBI:456216"/>
        <dbReference type="EC" id="2.7.1.158"/>
    </reaction>
</comment>